<dbReference type="InterPro" id="IPR036291">
    <property type="entry name" value="NAD(P)-bd_dom_sf"/>
</dbReference>
<dbReference type="InterPro" id="IPR051468">
    <property type="entry name" value="Fungal_SecMetab_SDRs"/>
</dbReference>
<dbReference type="GO" id="GO:0005737">
    <property type="term" value="C:cytoplasm"/>
    <property type="evidence" value="ECO:0007669"/>
    <property type="project" value="TreeGrafter"/>
</dbReference>
<reference evidence="1 2" key="1">
    <citation type="submission" date="2019-12" db="EMBL/GenBank/DDBJ databases">
        <title>The genome of Stappia indica PHM037.</title>
        <authorList>
            <person name="Kacar D."/>
            <person name="Galan B."/>
            <person name="Canedo L."/>
            <person name="Rodriguez P."/>
            <person name="de la Calle F."/>
            <person name="Garcia J.L."/>
        </authorList>
    </citation>
    <scope>NUCLEOTIDE SEQUENCE [LARGE SCALE GENOMIC DNA]</scope>
    <source>
        <strain evidence="1 2">PHM037</strain>
    </source>
</reference>
<accession>A0A857C565</accession>
<dbReference type="InterPro" id="IPR002347">
    <property type="entry name" value="SDR_fam"/>
</dbReference>
<dbReference type="SUPFAM" id="SSF51735">
    <property type="entry name" value="NAD(P)-binding Rossmann-fold domains"/>
    <property type="match status" value="1"/>
</dbReference>
<organism evidence="1 2">
    <name type="scientific">Stappia indica</name>
    <dbReference type="NCBI Taxonomy" id="538381"/>
    <lineage>
        <taxon>Bacteria</taxon>
        <taxon>Pseudomonadati</taxon>
        <taxon>Pseudomonadota</taxon>
        <taxon>Alphaproteobacteria</taxon>
        <taxon>Hyphomicrobiales</taxon>
        <taxon>Stappiaceae</taxon>
        <taxon>Stappia</taxon>
    </lineage>
</organism>
<dbReference type="RefSeq" id="WP_158193157.1">
    <property type="nucleotide sequence ID" value="NZ_CP046908.1"/>
</dbReference>
<dbReference type="Gene3D" id="3.40.50.720">
    <property type="entry name" value="NAD(P)-binding Rossmann-like Domain"/>
    <property type="match status" value="1"/>
</dbReference>
<name>A0A857C565_9HYPH</name>
<dbReference type="GO" id="GO:0016491">
    <property type="term" value="F:oxidoreductase activity"/>
    <property type="evidence" value="ECO:0007669"/>
    <property type="project" value="TreeGrafter"/>
</dbReference>
<dbReference type="KEGG" id="siw:GH266_06405"/>
<dbReference type="EMBL" id="CP046908">
    <property type="protein sequence ID" value="QGZ34176.1"/>
    <property type="molecule type" value="Genomic_DNA"/>
</dbReference>
<dbReference type="OrthoDB" id="9785826at2"/>
<protein>
    <submittedName>
        <fullName evidence="1">SDR family NAD(P)-dependent oxidoreductase</fullName>
    </submittedName>
</protein>
<gene>
    <name evidence="1" type="ORF">GH266_06405</name>
</gene>
<dbReference type="Pfam" id="PF00106">
    <property type="entry name" value="adh_short"/>
    <property type="match status" value="1"/>
</dbReference>
<dbReference type="PANTHER" id="PTHR43544">
    <property type="entry name" value="SHORT-CHAIN DEHYDROGENASE/REDUCTASE"/>
    <property type="match status" value="1"/>
</dbReference>
<dbReference type="PANTHER" id="PTHR43544:SF12">
    <property type="entry name" value="NAD(P)-BINDING ROSSMANN-FOLD SUPERFAMILY PROTEIN"/>
    <property type="match status" value="1"/>
</dbReference>
<sequence length="237" mass="25138">MTIDLTSFPQGGIAVVAGATGGIGSALARQIEASGRFERVERLARSLTPGFDIEDEESIAAAARRIGAMGALRLFIDATGLLSDAQMQPEKALRQIDPAAMERSFRVNAIGPALMIKHFAPLFPREGKSVLATLSAKVGSIGDNRLGGWISYRASKAALNQIVRTASIELARRQPDLVLLALHPGTVDTGLSRPFARAGLTVRTPDEAAGRLLSVIDGTGREDSGAFLSHDGERLPW</sequence>
<evidence type="ECO:0000313" key="2">
    <source>
        <dbReference type="Proteomes" id="UP000435648"/>
    </source>
</evidence>
<dbReference type="PRINTS" id="PR00081">
    <property type="entry name" value="GDHRDH"/>
</dbReference>
<proteinExistence type="predicted"/>
<evidence type="ECO:0000313" key="1">
    <source>
        <dbReference type="EMBL" id="QGZ34176.1"/>
    </source>
</evidence>
<dbReference type="AlphaFoldDB" id="A0A857C565"/>
<dbReference type="Proteomes" id="UP000435648">
    <property type="component" value="Chromosome"/>
</dbReference>